<dbReference type="GO" id="GO:0034069">
    <property type="term" value="F:aminoglycoside N-acetyltransferase activity"/>
    <property type="evidence" value="ECO:0007669"/>
    <property type="project" value="TreeGrafter"/>
</dbReference>
<dbReference type="Pfam" id="PF17668">
    <property type="entry name" value="Acetyltransf_17"/>
    <property type="match status" value="1"/>
</dbReference>
<keyword evidence="4" id="KW-1185">Reference proteome</keyword>
<name>A0AA35WS96_GEOBA</name>
<proteinExistence type="predicted"/>
<gene>
    <name evidence="3" type="ORF">GBAR_LOCUS18099</name>
</gene>
<protein>
    <submittedName>
        <fullName evidence="3">Uncharacterized N-acetyltransferase SCO2625</fullName>
    </submittedName>
</protein>
<reference evidence="3" key="1">
    <citation type="submission" date="2023-03" db="EMBL/GenBank/DDBJ databases">
        <authorList>
            <person name="Steffen K."/>
            <person name="Cardenas P."/>
        </authorList>
    </citation>
    <scope>NUCLEOTIDE SEQUENCE</scope>
</reference>
<dbReference type="SUPFAM" id="SSF55718">
    <property type="entry name" value="SCP-like"/>
    <property type="match status" value="1"/>
</dbReference>
<dbReference type="PANTHER" id="PTHR37817">
    <property type="entry name" value="N-ACETYLTRANSFERASE EIS"/>
    <property type="match status" value="1"/>
</dbReference>
<dbReference type="GO" id="GO:0030649">
    <property type="term" value="P:aminoglycoside antibiotic catabolic process"/>
    <property type="evidence" value="ECO:0007669"/>
    <property type="project" value="TreeGrafter"/>
</dbReference>
<dbReference type="Gene3D" id="3.40.630.30">
    <property type="match status" value="1"/>
</dbReference>
<dbReference type="Proteomes" id="UP001174909">
    <property type="component" value="Unassembled WGS sequence"/>
</dbReference>
<dbReference type="AlphaFoldDB" id="A0AA35WS96"/>
<dbReference type="InterPro" id="IPR025559">
    <property type="entry name" value="Eis_dom"/>
</dbReference>
<dbReference type="EMBL" id="CASHTH010002579">
    <property type="protein sequence ID" value="CAI8031958.1"/>
    <property type="molecule type" value="Genomic_DNA"/>
</dbReference>
<dbReference type="Pfam" id="PF13530">
    <property type="entry name" value="SCP2_2"/>
    <property type="match status" value="1"/>
</dbReference>
<evidence type="ECO:0000259" key="1">
    <source>
        <dbReference type="Pfam" id="PF13530"/>
    </source>
</evidence>
<feature type="domain" description="Eis-like acetyltransferase" evidence="2">
    <location>
        <begin position="2"/>
        <end position="67"/>
    </location>
</feature>
<evidence type="ECO:0000313" key="3">
    <source>
        <dbReference type="EMBL" id="CAI8031958.1"/>
    </source>
</evidence>
<organism evidence="3 4">
    <name type="scientific">Geodia barretti</name>
    <name type="common">Barrett's horny sponge</name>
    <dbReference type="NCBI Taxonomy" id="519541"/>
    <lineage>
        <taxon>Eukaryota</taxon>
        <taxon>Metazoa</taxon>
        <taxon>Porifera</taxon>
        <taxon>Demospongiae</taxon>
        <taxon>Heteroscleromorpha</taxon>
        <taxon>Tetractinellida</taxon>
        <taxon>Astrophorina</taxon>
        <taxon>Geodiidae</taxon>
        <taxon>Geodia</taxon>
    </lineage>
</organism>
<dbReference type="InterPro" id="IPR051554">
    <property type="entry name" value="Acetyltransferase_Eis"/>
</dbReference>
<evidence type="ECO:0000259" key="2">
    <source>
        <dbReference type="Pfam" id="PF17668"/>
    </source>
</evidence>
<dbReference type="PANTHER" id="PTHR37817:SF1">
    <property type="entry name" value="N-ACETYLTRANSFERASE EIS"/>
    <property type="match status" value="1"/>
</dbReference>
<dbReference type="Gene3D" id="3.30.1050.10">
    <property type="entry name" value="SCP2 sterol-binding domain"/>
    <property type="match status" value="1"/>
</dbReference>
<dbReference type="InterPro" id="IPR016181">
    <property type="entry name" value="Acyl_CoA_acyltransferase"/>
</dbReference>
<dbReference type="SUPFAM" id="SSF55729">
    <property type="entry name" value="Acyl-CoA N-acyltransferases (Nat)"/>
    <property type="match status" value="1"/>
</dbReference>
<sequence>MEGYARYRTSGDTVIVHELMAVTQEAGAALWRFCFDTDLVTRAEAERRPVDDPLPWMLADPRRLQRAARDGLWLRLVDVATALPMRQYAEEGKVVIEVQDNVCPWNARRFALETAREGAICKATEAAPDMIMSVAALASTFLGTVTFHHFVPGRLGGREKGRVAGPCRPHLCRPAATLDSLRVLGTL</sequence>
<dbReference type="InterPro" id="IPR041380">
    <property type="entry name" value="Acetyltransf_17"/>
</dbReference>
<accession>A0AA35WS96</accession>
<evidence type="ECO:0000313" key="4">
    <source>
        <dbReference type="Proteomes" id="UP001174909"/>
    </source>
</evidence>
<comment type="caution">
    <text evidence="3">The sequence shown here is derived from an EMBL/GenBank/DDBJ whole genome shotgun (WGS) entry which is preliminary data.</text>
</comment>
<dbReference type="InterPro" id="IPR036527">
    <property type="entry name" value="SCP2_sterol-bd_dom_sf"/>
</dbReference>
<feature type="domain" description="Enhanced intracellular survival protein" evidence="1">
    <location>
        <begin position="79"/>
        <end position="148"/>
    </location>
</feature>